<evidence type="ECO:0000256" key="9">
    <source>
        <dbReference type="SAM" id="MobiDB-lite"/>
    </source>
</evidence>
<comment type="cofactor">
    <cofactor evidence="1">
        <name>Zn(2+)</name>
        <dbReference type="ChEBI" id="CHEBI:29105"/>
    </cofactor>
</comment>
<feature type="domain" description="Coenzyme PQQ synthesis protein F-like C-terminal lobe" evidence="13">
    <location>
        <begin position="804"/>
        <end position="903"/>
    </location>
</feature>
<dbReference type="InterPro" id="IPR011765">
    <property type="entry name" value="Pept_M16_N"/>
</dbReference>
<comment type="similarity">
    <text evidence="2 8">Belongs to the peptidase M16 family.</text>
</comment>
<dbReference type="Pfam" id="PF22456">
    <property type="entry name" value="PqqF-like_C_4"/>
    <property type="match status" value="1"/>
</dbReference>
<dbReference type="FunFam" id="3.30.830.10:FF:000012">
    <property type="entry name" value="Protease 3"/>
    <property type="match status" value="1"/>
</dbReference>
<dbReference type="Pfam" id="PF05193">
    <property type="entry name" value="Peptidase_M16_C"/>
    <property type="match status" value="1"/>
</dbReference>
<dbReference type="Pfam" id="PF00675">
    <property type="entry name" value="Peptidase_M16"/>
    <property type="match status" value="1"/>
</dbReference>
<evidence type="ECO:0000259" key="12">
    <source>
        <dbReference type="Pfam" id="PF16187"/>
    </source>
</evidence>
<evidence type="ECO:0000259" key="11">
    <source>
        <dbReference type="Pfam" id="PF05193"/>
    </source>
</evidence>
<evidence type="ECO:0000256" key="4">
    <source>
        <dbReference type="ARBA" id="ARBA00022723"/>
    </source>
</evidence>
<dbReference type="EMBL" id="JANBOJ010000107">
    <property type="protein sequence ID" value="KAJ1722535.1"/>
    <property type="molecule type" value="Genomic_DNA"/>
</dbReference>
<keyword evidence="15" id="KW-1185">Reference proteome</keyword>
<dbReference type="GO" id="GO:0046872">
    <property type="term" value="F:metal ion binding"/>
    <property type="evidence" value="ECO:0007669"/>
    <property type="project" value="UniProtKB-KW"/>
</dbReference>
<dbReference type="Proteomes" id="UP001149813">
    <property type="component" value="Unassembled WGS sequence"/>
</dbReference>
<dbReference type="GO" id="GO:0004222">
    <property type="term" value="F:metalloendopeptidase activity"/>
    <property type="evidence" value="ECO:0007669"/>
    <property type="project" value="UniProtKB-EC"/>
</dbReference>
<evidence type="ECO:0000256" key="6">
    <source>
        <dbReference type="ARBA" id="ARBA00022833"/>
    </source>
</evidence>
<keyword evidence="6" id="KW-0862">Zinc</keyword>
<dbReference type="GO" id="GO:0006508">
    <property type="term" value="P:proteolysis"/>
    <property type="evidence" value="ECO:0007669"/>
    <property type="project" value="UniProtKB-KW"/>
</dbReference>
<evidence type="ECO:0000256" key="7">
    <source>
        <dbReference type="ARBA" id="ARBA00023049"/>
    </source>
</evidence>
<dbReference type="InterPro" id="IPR007863">
    <property type="entry name" value="Peptidase_M16_C"/>
</dbReference>
<dbReference type="InterPro" id="IPR054734">
    <property type="entry name" value="PqqF-like_C_4"/>
</dbReference>
<dbReference type="GO" id="GO:0005737">
    <property type="term" value="C:cytoplasm"/>
    <property type="evidence" value="ECO:0007669"/>
    <property type="project" value="UniProtKB-ARBA"/>
</dbReference>
<dbReference type="InterPro" id="IPR032632">
    <property type="entry name" value="Peptidase_M16_M"/>
</dbReference>
<dbReference type="OrthoDB" id="952271at2759"/>
<dbReference type="Gene3D" id="3.30.830.10">
    <property type="entry name" value="Metalloenzyme, LuxS/M16 peptidase-like"/>
    <property type="match status" value="4"/>
</dbReference>
<accession>A0A9W7Y2X1</accession>
<dbReference type="PANTHER" id="PTHR43690:SF18">
    <property type="entry name" value="INSULIN-DEGRADING ENZYME-RELATED"/>
    <property type="match status" value="1"/>
</dbReference>
<feature type="domain" description="Peptidase M16 middle/third" evidence="12">
    <location>
        <begin position="432"/>
        <end position="693"/>
    </location>
</feature>
<sequence>MAQRTISSSSSPPPPADWETGFEPRRTDTAPQLPYREFALALDLSPNDPRRYRLLRLPNNMTVVCVSDPHASHAAAALTVNIGFFADPPDSLGLAHFLEHMLLKGSRKYPRENEFSDYMATNSGEYNASTNENSTCYYFHCDNSALEGGLDRLAQLFIDPLMDADCTDRELNAVHSEFVGGRQDDGRRSHAVLRAVVSPEHRLARFGVGNNDTLRAARQPSEIRSEMLRFYHTYYSADLMKLVIVGNHPVDVLAEWAVHMFSPVESKGDTRPDLPVHPFGPEELGRVLRYESLGNLHAVRLMFAIPETKSSYVADPYGYISSLLGRKDGGSLFAYLRAQGLAVGVGAYIYDGDYDGFNVFVIHITATPAGIPRYAEIVRAVFAYIQMLTRAGPQQWYHDELKTMRDIDYRFFNQSLARDWRDVILTGIHNEYLRPEHIIYGNMAAFGFYPSLISEALAHLVPSNYTLVIQAKSHPDVQCESEETFYGIKYDIRDMSSRLTTELVVDNDLLAQFHMPSPNAYLPDNLELLSKPDQPSETPAISEPTLLKMDDALELWFKRDDQFFDPRATVKFSIAQPKITQSVRYRILLTLFAWCFADYIGSQFYDGTCAGLDPQVFIDDSKIVVSVSGYSDKLADYLLAILGRLRRYRASPSEFDAWKTYLLDLYTNVDHTDALNQAGEYENVLNESPSWHYSVFSRELETVTLDEMHAFIDHAFDQTFIQMLTAGNLSETNVLAIAQAVQETLGYSPLPVHLRNPLLYHQFTTGYYVLQIPHPDEDFDENCIVSQIQCHTGADMTLWCILVLLSDILFDPFFDQLRTKEQLGYVVSIEKQRFAQTKCAIMLKVQGKSNPMYLALRIDHFLHAFRQKLIEYDETKLELKRQSLVETWKEKCKSISEETDRFWASIEPGEYDFEYRDVMIDAVVKITKDDLLKYWDTYISPETSLHYTRIDYQTWSSATPMPPPETMHTYPTAIVALHAYLLQAGIDQVSISEISAIVSNAATMADVNADTLLADIQTLGLFGLGNNISVEAVLEPGSKGRTALDMALYEARMPTEYRSTECTKYETIGMQQLPNGSWLIENVDAFKSTQPLGGQNIPTRRLLPKYL</sequence>
<keyword evidence="3" id="KW-0645">Protease</keyword>
<feature type="domain" description="Peptidase M16 N-terminal" evidence="10">
    <location>
        <begin position="63"/>
        <end position="177"/>
    </location>
</feature>
<dbReference type="PANTHER" id="PTHR43690">
    <property type="entry name" value="NARDILYSIN"/>
    <property type="match status" value="1"/>
</dbReference>
<organism evidence="14 15">
    <name type="scientific">Coemansia erecta</name>
    <dbReference type="NCBI Taxonomy" id="147472"/>
    <lineage>
        <taxon>Eukaryota</taxon>
        <taxon>Fungi</taxon>
        <taxon>Fungi incertae sedis</taxon>
        <taxon>Zoopagomycota</taxon>
        <taxon>Kickxellomycotina</taxon>
        <taxon>Kickxellomycetes</taxon>
        <taxon>Kickxellales</taxon>
        <taxon>Kickxellaceae</taxon>
        <taxon>Coemansia</taxon>
    </lineage>
</organism>
<keyword evidence="7 14" id="KW-0482">Metalloprotease</keyword>
<gene>
    <name evidence="14" type="primary">STE23_4</name>
    <name evidence="14" type="ORF">LPJ53_003063</name>
</gene>
<evidence type="ECO:0000256" key="2">
    <source>
        <dbReference type="ARBA" id="ARBA00007261"/>
    </source>
</evidence>
<dbReference type="AlphaFoldDB" id="A0A9W7Y2X1"/>
<dbReference type="EC" id="3.4.24.56" evidence="14"/>
<proteinExistence type="inferred from homology"/>
<keyword evidence="5 14" id="KW-0378">Hydrolase</keyword>
<evidence type="ECO:0000313" key="14">
    <source>
        <dbReference type="EMBL" id="KAJ1722535.1"/>
    </source>
</evidence>
<name>A0A9W7Y2X1_9FUNG</name>
<evidence type="ECO:0000259" key="10">
    <source>
        <dbReference type="Pfam" id="PF00675"/>
    </source>
</evidence>
<dbReference type="InterPro" id="IPR001431">
    <property type="entry name" value="Pept_M16_Zn_BS"/>
</dbReference>
<dbReference type="Pfam" id="PF16187">
    <property type="entry name" value="Peptidase_M16_M"/>
    <property type="match status" value="1"/>
</dbReference>
<evidence type="ECO:0000256" key="8">
    <source>
        <dbReference type="RuleBase" id="RU004447"/>
    </source>
</evidence>
<feature type="domain" description="Peptidase M16 C-terminal" evidence="11">
    <location>
        <begin position="224"/>
        <end position="403"/>
    </location>
</feature>
<evidence type="ECO:0000256" key="5">
    <source>
        <dbReference type="ARBA" id="ARBA00022801"/>
    </source>
</evidence>
<feature type="region of interest" description="Disordered" evidence="9">
    <location>
        <begin position="1"/>
        <end position="30"/>
    </location>
</feature>
<dbReference type="SUPFAM" id="SSF63411">
    <property type="entry name" value="LuxS/MPP-like metallohydrolase"/>
    <property type="match status" value="4"/>
</dbReference>
<protein>
    <submittedName>
        <fullName evidence="14">Metalloprotease</fullName>
        <ecNumber evidence="14">3.4.24.56</ecNumber>
    </submittedName>
</protein>
<reference evidence="14" key="1">
    <citation type="submission" date="2022-07" db="EMBL/GenBank/DDBJ databases">
        <title>Phylogenomic reconstructions and comparative analyses of Kickxellomycotina fungi.</title>
        <authorList>
            <person name="Reynolds N.K."/>
            <person name="Stajich J.E."/>
            <person name="Barry K."/>
            <person name="Grigoriev I.V."/>
            <person name="Crous P."/>
            <person name="Smith M.E."/>
        </authorList>
    </citation>
    <scope>NUCLEOTIDE SEQUENCE</scope>
    <source>
        <strain evidence="14">NBRC 32514</strain>
    </source>
</reference>
<dbReference type="InterPro" id="IPR011249">
    <property type="entry name" value="Metalloenz_LuxS/M16"/>
</dbReference>
<keyword evidence="4" id="KW-0479">Metal-binding</keyword>
<dbReference type="PROSITE" id="PS00143">
    <property type="entry name" value="INSULINASE"/>
    <property type="match status" value="1"/>
</dbReference>
<evidence type="ECO:0000313" key="15">
    <source>
        <dbReference type="Proteomes" id="UP001149813"/>
    </source>
</evidence>
<evidence type="ECO:0000256" key="3">
    <source>
        <dbReference type="ARBA" id="ARBA00022670"/>
    </source>
</evidence>
<comment type="caution">
    <text evidence="14">The sequence shown here is derived from an EMBL/GenBank/DDBJ whole genome shotgun (WGS) entry which is preliminary data.</text>
</comment>
<evidence type="ECO:0000256" key="1">
    <source>
        <dbReference type="ARBA" id="ARBA00001947"/>
    </source>
</evidence>
<dbReference type="InterPro" id="IPR050626">
    <property type="entry name" value="Peptidase_M16"/>
</dbReference>
<evidence type="ECO:0000259" key="13">
    <source>
        <dbReference type="Pfam" id="PF22456"/>
    </source>
</evidence>